<evidence type="ECO:0000313" key="1">
    <source>
        <dbReference type="EMBL" id="KIY63186.1"/>
    </source>
</evidence>
<gene>
    <name evidence="1" type="ORF">CYLTODRAFT_494097</name>
</gene>
<proteinExistence type="predicted"/>
<keyword evidence="2" id="KW-1185">Reference proteome</keyword>
<name>A0A0D7B111_9AGAR</name>
<evidence type="ECO:0000313" key="2">
    <source>
        <dbReference type="Proteomes" id="UP000054007"/>
    </source>
</evidence>
<protein>
    <submittedName>
        <fullName evidence="1">Uncharacterized protein</fullName>
    </submittedName>
</protein>
<dbReference type="AlphaFoldDB" id="A0A0D7B111"/>
<reference evidence="1 2" key="1">
    <citation type="journal article" date="2015" name="Fungal Genet. Biol.">
        <title>Evolution of novel wood decay mechanisms in Agaricales revealed by the genome sequences of Fistulina hepatica and Cylindrobasidium torrendii.</title>
        <authorList>
            <person name="Floudas D."/>
            <person name="Held B.W."/>
            <person name="Riley R."/>
            <person name="Nagy L.G."/>
            <person name="Koehler G."/>
            <person name="Ransdell A.S."/>
            <person name="Younus H."/>
            <person name="Chow J."/>
            <person name="Chiniquy J."/>
            <person name="Lipzen A."/>
            <person name="Tritt A."/>
            <person name="Sun H."/>
            <person name="Haridas S."/>
            <person name="LaButti K."/>
            <person name="Ohm R.A."/>
            <person name="Kues U."/>
            <person name="Blanchette R.A."/>
            <person name="Grigoriev I.V."/>
            <person name="Minto R.E."/>
            <person name="Hibbett D.S."/>
        </authorList>
    </citation>
    <scope>NUCLEOTIDE SEQUENCE [LARGE SCALE GENOMIC DNA]</scope>
    <source>
        <strain evidence="1 2">FP15055 ss-10</strain>
    </source>
</reference>
<dbReference type="Proteomes" id="UP000054007">
    <property type="component" value="Unassembled WGS sequence"/>
</dbReference>
<organism evidence="1 2">
    <name type="scientific">Cylindrobasidium torrendii FP15055 ss-10</name>
    <dbReference type="NCBI Taxonomy" id="1314674"/>
    <lineage>
        <taxon>Eukaryota</taxon>
        <taxon>Fungi</taxon>
        <taxon>Dikarya</taxon>
        <taxon>Basidiomycota</taxon>
        <taxon>Agaricomycotina</taxon>
        <taxon>Agaricomycetes</taxon>
        <taxon>Agaricomycetidae</taxon>
        <taxon>Agaricales</taxon>
        <taxon>Marasmiineae</taxon>
        <taxon>Physalacriaceae</taxon>
        <taxon>Cylindrobasidium</taxon>
    </lineage>
</organism>
<dbReference type="EMBL" id="KN880714">
    <property type="protein sequence ID" value="KIY63186.1"/>
    <property type="molecule type" value="Genomic_DNA"/>
</dbReference>
<sequence length="309" mass="34791">MSGLALVRDKKLTKGHIHNWYVVYGQQTLRTRVRRISSIWPNVFDVLKSYRGAGVNGELGHVPLRAKEDRSILDFCRKTVPQLVNGQNFVSIVDESTAPGWTRVIAYILVQLDLQLEEDFRHPNGKGDANVERMRSVTTLVYTLHAISRSSAIQKLFNITSLVDDDPAAIAVKLKNLPRLNIPGVVFLKQLRNICSWYAALHFLDHSPYMKISPYTTLRLVLVLSPKPHDLGYLKGSIRQQVLNEQPKIATDFQKSSELDNQLANVNSSKCKVHCEAVLVALVARKDSLLETLGSLDFTCPRTQELILP</sequence>
<accession>A0A0D7B111</accession>